<sequence>MRTLQVHPASPLGARHVRYGGGLAVSERLVLGPRPLAARGNGLIADDKRQDSPGLIQCGEYSNQVLPNGRCKIIATLPQLDEQRCPDMFRCTDEVSYWLHENEERKQQILEVRELISELQEELRNHRHRIKVLELQHEEKASRNSTLDQRVQELERRYHEAVTLQHMQSALLYDMQAQVHNISLLMEWVRHNPGCLVPAEMRLQQEMHYPDVKHAKNCPIDCASIYYNGIRRSGTYSILPSAEGLPMEVLCEMDIEGGGWTVIQRRQDGTVNFTRTWEEYREGFGDLHGEFWMGNEKIHKITNQGDYSLRIDLEDWNNKHKHAFYQLFSVEDEANYYRLHVEGFSGTVEDSFAWYHNKRSFSTPDTGNICAAISHGGWWYHQCFFSNLNGGGRYSLKNRKALGPDGVVWYTWKDTDYYSLKKVTMMIRPRTFRPHLSP</sequence>
<dbReference type="Proteomes" id="UP001142489">
    <property type="component" value="Unassembled WGS sequence"/>
</dbReference>
<keyword evidence="3" id="KW-1015">Disulfide bond</keyword>
<dbReference type="PANTHER" id="PTHR19143">
    <property type="entry name" value="FIBRINOGEN/TENASCIN/ANGIOPOEITIN"/>
    <property type="match status" value="1"/>
</dbReference>
<dbReference type="SMART" id="SM00186">
    <property type="entry name" value="FBG"/>
    <property type="match status" value="1"/>
</dbReference>
<evidence type="ECO:0000259" key="8">
    <source>
        <dbReference type="PROSITE" id="PS51406"/>
    </source>
</evidence>
<evidence type="ECO:0000256" key="3">
    <source>
        <dbReference type="ARBA" id="ARBA00023157"/>
    </source>
</evidence>
<keyword evidence="10" id="KW-1185">Reference proteome</keyword>
<dbReference type="InterPro" id="IPR014716">
    <property type="entry name" value="Fibrinogen_a/b/g_C_1"/>
</dbReference>
<protein>
    <recommendedName>
        <fullName evidence="8">Fibrinogen C-terminal domain-containing protein</fullName>
    </recommendedName>
</protein>
<feature type="coiled-coil region" evidence="7">
    <location>
        <begin position="102"/>
        <end position="157"/>
    </location>
</feature>
<keyword evidence="6" id="KW-0379">Hydroxylation</keyword>
<keyword evidence="4" id="KW-1216">Complement system impairing toxin</keyword>
<evidence type="ECO:0000256" key="2">
    <source>
        <dbReference type="ARBA" id="ARBA00006932"/>
    </source>
</evidence>
<keyword evidence="5" id="KW-0800">Toxin</keyword>
<keyword evidence="5" id="KW-1199">Hemostasis impairing toxin</keyword>
<keyword evidence="7" id="KW-0175">Coiled coil</keyword>
<dbReference type="NCBIfam" id="NF040941">
    <property type="entry name" value="GGGWT_bact"/>
    <property type="match status" value="1"/>
</dbReference>
<evidence type="ECO:0000313" key="10">
    <source>
        <dbReference type="Proteomes" id="UP001142489"/>
    </source>
</evidence>
<evidence type="ECO:0000256" key="5">
    <source>
        <dbReference type="ARBA" id="ARBA00023240"/>
    </source>
</evidence>
<evidence type="ECO:0000256" key="6">
    <source>
        <dbReference type="ARBA" id="ARBA00023278"/>
    </source>
</evidence>
<dbReference type="AlphaFoldDB" id="A0A9Q1B5T5"/>
<reference evidence="9" key="1">
    <citation type="journal article" date="2023" name="DNA Res.">
        <title>Chromosome-level genome assembly of Phrynocephalus forsythii using third-generation DNA sequencing and Hi-C analysis.</title>
        <authorList>
            <person name="Qi Y."/>
            <person name="Zhao W."/>
            <person name="Zhao Y."/>
            <person name="Niu C."/>
            <person name="Cao S."/>
            <person name="Zhang Y."/>
        </authorList>
    </citation>
    <scope>NUCLEOTIDE SEQUENCE</scope>
    <source>
        <tissue evidence="9">Muscle</tissue>
    </source>
</reference>
<dbReference type="Gene3D" id="3.90.215.10">
    <property type="entry name" value="Gamma Fibrinogen, chain A, domain 1"/>
    <property type="match status" value="1"/>
</dbReference>
<comment type="similarity">
    <text evidence="2">Belongs to the ficolin lectin family. Veficolin subfamily.</text>
</comment>
<dbReference type="FunFam" id="3.90.215.10:FF:000001">
    <property type="entry name" value="Tenascin isoform 1"/>
    <property type="match status" value="1"/>
</dbReference>
<dbReference type="InterPro" id="IPR036056">
    <property type="entry name" value="Fibrinogen-like_C"/>
</dbReference>
<dbReference type="OrthoDB" id="7871457at2759"/>
<evidence type="ECO:0000256" key="7">
    <source>
        <dbReference type="SAM" id="Coils"/>
    </source>
</evidence>
<dbReference type="InterPro" id="IPR020837">
    <property type="entry name" value="Fibrinogen_CS"/>
</dbReference>
<dbReference type="Pfam" id="PF00147">
    <property type="entry name" value="Fibrinogen_C"/>
    <property type="match status" value="1"/>
</dbReference>
<accession>A0A9Q1B5T5</accession>
<dbReference type="PANTHER" id="PTHR19143:SF466">
    <property type="entry name" value="FIBRINOGEN C-TERMINAL DOMAIN-CONTAINING PROTEIN"/>
    <property type="match status" value="1"/>
</dbReference>
<evidence type="ECO:0000256" key="1">
    <source>
        <dbReference type="ARBA" id="ARBA00003654"/>
    </source>
</evidence>
<comment type="caution">
    <text evidence="9">The sequence shown here is derived from an EMBL/GenBank/DDBJ whole genome shotgun (WGS) entry which is preliminary data.</text>
</comment>
<dbReference type="GO" id="GO:0005615">
    <property type="term" value="C:extracellular space"/>
    <property type="evidence" value="ECO:0007669"/>
    <property type="project" value="TreeGrafter"/>
</dbReference>
<dbReference type="PROSITE" id="PS51406">
    <property type="entry name" value="FIBRINOGEN_C_2"/>
    <property type="match status" value="1"/>
</dbReference>
<dbReference type="InterPro" id="IPR002181">
    <property type="entry name" value="Fibrinogen_a/b/g_C_dom"/>
</dbReference>
<comment type="function">
    <text evidence="1">Initiates complement activation and/or interferes in platelet aggregation and/or blood coagulation.</text>
</comment>
<dbReference type="CDD" id="cd00087">
    <property type="entry name" value="FReD"/>
    <property type="match status" value="1"/>
</dbReference>
<gene>
    <name evidence="9" type="ORF">JRQ81_005384</name>
</gene>
<evidence type="ECO:0000256" key="4">
    <source>
        <dbReference type="ARBA" id="ARBA00023220"/>
    </source>
</evidence>
<dbReference type="EMBL" id="JAPFRF010000002">
    <property type="protein sequence ID" value="KAJ7341368.1"/>
    <property type="molecule type" value="Genomic_DNA"/>
</dbReference>
<evidence type="ECO:0000313" key="9">
    <source>
        <dbReference type="EMBL" id="KAJ7341368.1"/>
    </source>
</evidence>
<dbReference type="PROSITE" id="PS00514">
    <property type="entry name" value="FIBRINOGEN_C_1"/>
    <property type="match status" value="1"/>
</dbReference>
<name>A0A9Q1B5T5_9SAUR</name>
<dbReference type="SUPFAM" id="SSF56496">
    <property type="entry name" value="Fibrinogen C-terminal domain-like"/>
    <property type="match status" value="1"/>
</dbReference>
<feature type="domain" description="Fibrinogen C-terminal" evidence="8">
    <location>
        <begin position="213"/>
        <end position="431"/>
    </location>
</feature>
<dbReference type="InterPro" id="IPR050373">
    <property type="entry name" value="Fibrinogen_C-term_domain"/>
</dbReference>
<proteinExistence type="inferred from homology"/>
<organism evidence="9 10">
    <name type="scientific">Phrynocephalus forsythii</name>
    <dbReference type="NCBI Taxonomy" id="171643"/>
    <lineage>
        <taxon>Eukaryota</taxon>
        <taxon>Metazoa</taxon>
        <taxon>Chordata</taxon>
        <taxon>Craniata</taxon>
        <taxon>Vertebrata</taxon>
        <taxon>Euteleostomi</taxon>
        <taxon>Lepidosauria</taxon>
        <taxon>Squamata</taxon>
        <taxon>Bifurcata</taxon>
        <taxon>Unidentata</taxon>
        <taxon>Episquamata</taxon>
        <taxon>Toxicofera</taxon>
        <taxon>Iguania</taxon>
        <taxon>Acrodonta</taxon>
        <taxon>Agamidae</taxon>
        <taxon>Agaminae</taxon>
        <taxon>Phrynocephalus</taxon>
    </lineage>
</organism>